<dbReference type="PANTHER" id="PTHR30294:SF47">
    <property type="entry name" value="INNER MEMBRANE TRANSPORT PERMEASE YHHJ"/>
    <property type="match status" value="1"/>
</dbReference>
<sequence>MRIQLPSFSNIVNLCRKEWLSLMHDTVMLVFIVFSFSLSLYSQATGTSTDLNQAAVGIVDEDRSQLSSRFTDALLPPYFGKITHINQAQVDKGLESATYSFVVHFPEKMEADLRAGKTTTVQILIDATVIGQAQIGAGYIQNIFQQELARYFNIQSNAKPQADLVIRYAFNQARNTAWFSSITGMIQNVTMLAILLAGAALLRERESGTIEHLLVMPVTAVEIVLSKVIANGAVILLVVWLAIELTIRRWIGVEINGSVPLFMLATALYLFFTTGLGLFLGTVARSMPQLGLMFILIVLPMNLLSGGFTPLESMPAVLQSIMKLVPSTNYISLAQAILFRNAGLSVVWPQMLMVTGVGLLLFVYSILKFRSFLGRQG</sequence>
<keyword evidence="7 8" id="KW-0472">Membrane</keyword>
<dbReference type="PANTHER" id="PTHR30294">
    <property type="entry name" value="MEMBRANE COMPONENT OF ABC TRANSPORTER YHHJ-RELATED"/>
    <property type="match status" value="1"/>
</dbReference>
<evidence type="ECO:0000256" key="3">
    <source>
        <dbReference type="ARBA" id="ARBA00022448"/>
    </source>
</evidence>
<accession>A0A6N4R6V5</accession>
<keyword evidence="5 8" id="KW-0812">Transmembrane</keyword>
<dbReference type="GO" id="GO:0005886">
    <property type="term" value="C:plasma membrane"/>
    <property type="evidence" value="ECO:0007669"/>
    <property type="project" value="UniProtKB-SubCell"/>
</dbReference>
<gene>
    <name evidence="10" type="ORF">DI628_00440</name>
</gene>
<dbReference type="Proteomes" id="UP000320948">
    <property type="component" value="Unassembled WGS sequence"/>
</dbReference>
<evidence type="ECO:0000313" key="10">
    <source>
        <dbReference type="EMBL" id="TKW61131.1"/>
    </source>
</evidence>
<feature type="transmembrane region" description="Helical" evidence="8">
    <location>
        <begin position="214"/>
        <end position="241"/>
    </location>
</feature>
<dbReference type="GO" id="GO:0140359">
    <property type="term" value="F:ABC-type transporter activity"/>
    <property type="evidence" value="ECO:0007669"/>
    <property type="project" value="InterPro"/>
</dbReference>
<keyword evidence="3" id="KW-0813">Transport</keyword>
<feature type="transmembrane region" description="Helical" evidence="8">
    <location>
        <begin position="347"/>
        <end position="367"/>
    </location>
</feature>
<comment type="subcellular location">
    <subcellularLocation>
        <location evidence="1">Cell membrane</location>
        <topology evidence="1">Multi-pass membrane protein</topology>
    </subcellularLocation>
</comment>
<evidence type="ECO:0000256" key="6">
    <source>
        <dbReference type="ARBA" id="ARBA00022989"/>
    </source>
</evidence>
<feature type="domain" description="ABC transmembrane type-2" evidence="9">
    <location>
        <begin position="137"/>
        <end position="372"/>
    </location>
</feature>
<feature type="transmembrane region" description="Helical" evidence="8">
    <location>
        <begin position="177"/>
        <end position="202"/>
    </location>
</feature>
<dbReference type="Pfam" id="PF12698">
    <property type="entry name" value="ABC2_membrane_3"/>
    <property type="match status" value="1"/>
</dbReference>
<organism evidence="10 11">
    <name type="scientific">Blastochloris viridis</name>
    <name type="common">Rhodopseudomonas viridis</name>
    <dbReference type="NCBI Taxonomy" id="1079"/>
    <lineage>
        <taxon>Bacteria</taxon>
        <taxon>Pseudomonadati</taxon>
        <taxon>Pseudomonadota</taxon>
        <taxon>Alphaproteobacteria</taxon>
        <taxon>Hyphomicrobiales</taxon>
        <taxon>Blastochloridaceae</taxon>
        <taxon>Blastochloris</taxon>
    </lineage>
</organism>
<evidence type="ECO:0000313" key="11">
    <source>
        <dbReference type="Proteomes" id="UP000320948"/>
    </source>
</evidence>
<dbReference type="AlphaFoldDB" id="A0A6N4R6V5"/>
<comment type="caution">
    <text evidence="10">The sequence shown here is derived from an EMBL/GenBank/DDBJ whole genome shotgun (WGS) entry which is preliminary data.</text>
</comment>
<reference evidence="10 11" key="1">
    <citation type="journal article" date="2017" name="Nat. Commun.">
        <title>In situ click chemistry generation of cyclooxygenase-2 inhibitors.</title>
        <authorList>
            <person name="Bhardwaj A."/>
            <person name="Kaur J."/>
            <person name="Wuest M."/>
            <person name="Wuest F."/>
        </authorList>
    </citation>
    <scope>NUCLEOTIDE SEQUENCE [LARGE SCALE GENOMIC DNA]</scope>
    <source>
        <strain evidence="10">S2_018_000_R2_106</strain>
    </source>
</reference>
<dbReference type="InterPro" id="IPR051449">
    <property type="entry name" value="ABC-2_transporter_component"/>
</dbReference>
<evidence type="ECO:0000259" key="9">
    <source>
        <dbReference type="PROSITE" id="PS51012"/>
    </source>
</evidence>
<comment type="similarity">
    <text evidence="2">Belongs to the ABC-2 integral membrane protein family.</text>
</comment>
<evidence type="ECO:0000256" key="2">
    <source>
        <dbReference type="ARBA" id="ARBA00007783"/>
    </source>
</evidence>
<name>A0A6N4R6V5_BLAVI</name>
<keyword evidence="4" id="KW-1003">Cell membrane</keyword>
<evidence type="ECO:0000256" key="1">
    <source>
        <dbReference type="ARBA" id="ARBA00004651"/>
    </source>
</evidence>
<feature type="transmembrane region" description="Helical" evidence="8">
    <location>
        <begin position="21"/>
        <end position="41"/>
    </location>
</feature>
<dbReference type="Gene3D" id="3.40.1710.10">
    <property type="entry name" value="abc type-2 transporter like domain"/>
    <property type="match status" value="1"/>
</dbReference>
<feature type="transmembrane region" description="Helical" evidence="8">
    <location>
        <begin position="290"/>
        <end position="308"/>
    </location>
</feature>
<dbReference type="PROSITE" id="PS51012">
    <property type="entry name" value="ABC_TM2"/>
    <property type="match status" value="1"/>
</dbReference>
<dbReference type="EMBL" id="VAFM01000001">
    <property type="protein sequence ID" value="TKW61131.1"/>
    <property type="molecule type" value="Genomic_DNA"/>
</dbReference>
<evidence type="ECO:0000256" key="7">
    <source>
        <dbReference type="ARBA" id="ARBA00023136"/>
    </source>
</evidence>
<evidence type="ECO:0000256" key="5">
    <source>
        <dbReference type="ARBA" id="ARBA00022692"/>
    </source>
</evidence>
<feature type="transmembrane region" description="Helical" evidence="8">
    <location>
        <begin position="261"/>
        <end position="283"/>
    </location>
</feature>
<dbReference type="InterPro" id="IPR013525">
    <property type="entry name" value="ABC2_TM"/>
</dbReference>
<keyword evidence="6 8" id="KW-1133">Transmembrane helix</keyword>
<protein>
    <submittedName>
        <fullName evidence="10">ABC transporter permease</fullName>
    </submittedName>
</protein>
<dbReference type="InterPro" id="IPR047817">
    <property type="entry name" value="ABC2_TM_bact-type"/>
</dbReference>
<evidence type="ECO:0000256" key="8">
    <source>
        <dbReference type="SAM" id="Phobius"/>
    </source>
</evidence>
<evidence type="ECO:0000256" key="4">
    <source>
        <dbReference type="ARBA" id="ARBA00022475"/>
    </source>
</evidence>
<proteinExistence type="inferred from homology"/>